<feature type="compositionally biased region" description="Basic and acidic residues" evidence="1">
    <location>
        <begin position="79"/>
        <end position="99"/>
    </location>
</feature>
<evidence type="ECO:0000313" key="3">
    <source>
        <dbReference type="Proteomes" id="UP000736787"/>
    </source>
</evidence>
<reference evidence="2" key="1">
    <citation type="submission" date="2018-10" db="EMBL/GenBank/DDBJ databases">
        <title>Effector identification in a new, highly contiguous assembly of the strawberry crown rot pathogen Phytophthora cactorum.</title>
        <authorList>
            <person name="Armitage A.D."/>
            <person name="Nellist C.F."/>
            <person name="Bates H."/>
            <person name="Vickerstaff R.J."/>
            <person name="Harrison R.J."/>
        </authorList>
    </citation>
    <scope>NUCLEOTIDE SEQUENCE</scope>
    <source>
        <strain evidence="2">4040</strain>
    </source>
</reference>
<comment type="caution">
    <text evidence="2">The sequence shown here is derived from an EMBL/GenBank/DDBJ whole genome shotgun (WGS) entry which is preliminary data.</text>
</comment>
<name>A0A8T1CWM9_9STRA</name>
<proteinExistence type="predicted"/>
<dbReference type="EMBL" id="RCMK01000420">
    <property type="protein sequence ID" value="KAG2929783.1"/>
    <property type="molecule type" value="Genomic_DNA"/>
</dbReference>
<dbReference type="Proteomes" id="UP000736787">
    <property type="component" value="Unassembled WGS sequence"/>
</dbReference>
<gene>
    <name evidence="2" type="ORF">PC117_g13911</name>
</gene>
<evidence type="ECO:0000313" key="2">
    <source>
        <dbReference type="EMBL" id="KAG2929783.1"/>
    </source>
</evidence>
<accession>A0A8T1CWM9</accession>
<protein>
    <submittedName>
        <fullName evidence="2">Uncharacterized protein</fullName>
    </submittedName>
</protein>
<dbReference type="AlphaFoldDB" id="A0A8T1CWM9"/>
<feature type="region of interest" description="Disordered" evidence="1">
    <location>
        <begin position="61"/>
        <end position="99"/>
    </location>
</feature>
<feature type="region of interest" description="Disordered" evidence="1">
    <location>
        <begin position="1"/>
        <end position="38"/>
    </location>
</feature>
<organism evidence="2 3">
    <name type="scientific">Phytophthora cactorum</name>
    <dbReference type="NCBI Taxonomy" id="29920"/>
    <lineage>
        <taxon>Eukaryota</taxon>
        <taxon>Sar</taxon>
        <taxon>Stramenopiles</taxon>
        <taxon>Oomycota</taxon>
        <taxon>Peronosporomycetes</taxon>
        <taxon>Peronosporales</taxon>
        <taxon>Peronosporaceae</taxon>
        <taxon>Phytophthora</taxon>
    </lineage>
</organism>
<evidence type="ECO:0000256" key="1">
    <source>
        <dbReference type="SAM" id="MobiDB-lite"/>
    </source>
</evidence>
<sequence length="99" mass="11464">MYGTEKDATLDVQQQQTDNEEDAGIQKPLDLRQRRTRQKASIVTQVVARKLKRVDATAKMEEGEGETMGFLGNNVPSEKIQEDEVPLPDKRQDKTWYWR</sequence>